<dbReference type="InterPro" id="IPR000210">
    <property type="entry name" value="BTB/POZ_dom"/>
</dbReference>
<dbReference type="PANTHER" id="PTHR14136">
    <property type="entry name" value="BTB_POZ DOMAIN-CONTAINING PROTEIN KCTD9"/>
    <property type="match status" value="1"/>
</dbReference>
<feature type="domain" description="BTB" evidence="2">
    <location>
        <begin position="657"/>
        <end position="760"/>
    </location>
</feature>
<dbReference type="Proteomes" id="UP001408789">
    <property type="component" value="Unassembled WGS sequence"/>
</dbReference>
<keyword evidence="4" id="KW-1185">Reference proteome</keyword>
<name>A0AAP0CL55_9ASTR</name>
<evidence type="ECO:0000259" key="2">
    <source>
        <dbReference type="SMART" id="SM00225"/>
    </source>
</evidence>
<dbReference type="PANTHER" id="PTHR14136:SF17">
    <property type="entry name" value="BTB_POZ DOMAIN-CONTAINING PROTEIN KCTD9"/>
    <property type="match status" value="1"/>
</dbReference>
<comment type="caution">
    <text evidence="3">The sequence shown here is derived from an EMBL/GenBank/DDBJ whole genome shotgun (WGS) entry which is preliminary data.</text>
</comment>
<organism evidence="3 4">
    <name type="scientific">Deinandra increscens subsp. villosa</name>
    <dbReference type="NCBI Taxonomy" id="3103831"/>
    <lineage>
        <taxon>Eukaryota</taxon>
        <taxon>Viridiplantae</taxon>
        <taxon>Streptophyta</taxon>
        <taxon>Embryophyta</taxon>
        <taxon>Tracheophyta</taxon>
        <taxon>Spermatophyta</taxon>
        <taxon>Magnoliopsida</taxon>
        <taxon>eudicotyledons</taxon>
        <taxon>Gunneridae</taxon>
        <taxon>Pentapetalae</taxon>
        <taxon>asterids</taxon>
        <taxon>campanulids</taxon>
        <taxon>Asterales</taxon>
        <taxon>Asteraceae</taxon>
        <taxon>Asteroideae</taxon>
        <taxon>Heliantheae alliance</taxon>
        <taxon>Madieae</taxon>
        <taxon>Madiinae</taxon>
        <taxon>Deinandra</taxon>
    </lineage>
</organism>
<dbReference type="InterPro" id="IPR001646">
    <property type="entry name" value="5peptide_repeat"/>
</dbReference>
<evidence type="ECO:0000313" key="3">
    <source>
        <dbReference type="EMBL" id="KAK9058750.1"/>
    </source>
</evidence>
<feature type="domain" description="BTB" evidence="2">
    <location>
        <begin position="941"/>
        <end position="1042"/>
    </location>
</feature>
<sequence length="1664" mass="186844">MTSDASSSIVRLNIGGEKFCTTVGTLTQREPHSMLAAMFSGRHTFCKDSEGLVDRITKVLNKEMDAELTRIDIIKSVQSGKVKLRGVNLSGLDLSYLDLSRADLSYTRMKNVSLSGAYLYEANLGNANLEGANLAKACLTRAHLDSANLERANLEGANLEGAELSYANFKGANLQHASLPFMNIHDPVSTISGEKFCTTVDTLTQREPHSMLAAMFGGRHTVCKDSEGYVFIDRDGKHFRHVLNWLRNGEVPDLTKSKCSELLLEAEYYQLLGLSERITQVLNKEMDPDLTRTDIIKCVQSEKVKLRGVNLSGLDLSYLDLTGADLSSTCMKNVLFFGANLQNANLRNANLEGANLTKARLKGAYIEGANLKLISFVNFVTGTGGKKFCTTVDTLTQREPHSMLAAMFGGHHTVCKDSEGYVFVDRDGKHFRHILNWLRNGVFPNLTDSECQELLLEAEYYQLLDLSNVSFSSARLKDVSFSHANLNGSSFWYVVAENTSFQNAKMQGDLSKNKAMTFIPDSLNIPVRLNFDASNEDPEVDCVHLVDSFQGGKKFSTTVDTLTHREPHSMLAVMFSGRHTVCKDSEGYVFIDRDGKHFRHVLNWLREGIVPDLTESECSELLREAKYYQLLGLVDEITEVLNRKKDVKEMHTDLTRTDIIKWVRSSGKKFSTTVDTLTQREPHSMLAAMFGGRHTVCKDSEGYVFIDRDGKHFRHVLNWLRNGVLPNLTDSESSELLLEAEYFQLLGLVDGITEVLNRKKAGKEKDTRLKRNDIIKRLKNEQTRLSGVNLSDLDLSNVDLNYVDFSYMRLKNISFSNANLEGAKFRNVDAENTDFRKATLRNCEFTGANLRGALLDGANLQNAWLMDCSFRGADLRYAQLQSANLTNANLEGANLERACIDHAKVNNANFKGANLKLYYVRGVNFHSTFYHAMNSDAPSSSIVRLNIGGEKFCTTVDTLTHREPHSMLAAMFSGRHTICKDSEGCVFVDRDGKHFRHVLNWLRDGAVPDLTKSEFSELLREAEYYQLLGFVERITEVLNRKKDGGENFCTTVDTLTQREPHSMLAAMFGGRHTLSKDSEGYVFVDRDGKHFRHVLNWLREGVVPDLTESEFSELLREAKYYQLLGLLDMITEVLNRKKDGKEMDTDLTRTDIIKCVRSKKVKLRGVNLCGLDLSNLDLSNVDFSYTRLKNVSFSGANLERAKFMGAILNNANLKGANLQHATVPYMKLPDPVSGKKFSTGVDTLTQRDPHSMLAVMFSGRHTVFKDSEGYVFIDRDGKHFRHVLNWLRDGVVPDLTESECSELFREAKYYQLLDLSYVDFSYTRMKNIFFSSANLEGAKFQNVDAKNTDFHKATLRKCEFTGANLRGALLDGANLHNACLIDCSFRGADLRSAHLHSANLTNANLEGANLEGANMNIDTVDDFIYSILLPKQTGGKKFSTTVDTLTHREPHSMLAVMFSGRHTLCKDSEGYVFIDRDGKHFRHVLNWLRDGIVPDLTKSECSQLLREAEYYQLLGLVERIAELLNRKKDGKEMDTDLTRTDIIKCLQPKYSVKLRGVNLSGLDLSNLDLSDVDFSYARLDNVSFSRAILKRAKFHEVNLEGANLQRANLEGAILERANLAGAHLEGAKLNNANLKGANLHRAYLRDACLEGAKVERADLLGAIR</sequence>
<protein>
    <recommendedName>
        <fullName evidence="2">BTB domain-containing protein</fullName>
    </recommendedName>
</protein>
<gene>
    <name evidence="3" type="ORF">SSX86_023592</name>
</gene>
<evidence type="ECO:0000313" key="4">
    <source>
        <dbReference type="Proteomes" id="UP001408789"/>
    </source>
</evidence>
<proteinExistence type="predicted"/>
<feature type="domain" description="BTB" evidence="2">
    <location>
        <begin position="540"/>
        <end position="645"/>
    </location>
</feature>
<dbReference type="Gene3D" id="2.160.20.80">
    <property type="entry name" value="E3 ubiquitin-protein ligase SopA"/>
    <property type="match status" value="7"/>
</dbReference>
<dbReference type="InterPro" id="IPR011333">
    <property type="entry name" value="SKP1/BTB/POZ_sf"/>
</dbReference>
<reference evidence="3 4" key="1">
    <citation type="submission" date="2024-04" db="EMBL/GenBank/DDBJ databases">
        <title>The reference genome of an endangered Asteraceae, Deinandra increscens subsp. villosa, native to the Central Coast of California.</title>
        <authorList>
            <person name="Guilliams M."/>
            <person name="Hasenstab-Lehman K."/>
            <person name="Meyer R."/>
            <person name="Mcevoy S."/>
        </authorList>
    </citation>
    <scope>NUCLEOTIDE SEQUENCE [LARGE SCALE GENOMIC DNA]</scope>
    <source>
        <tissue evidence="3">Leaf</tissue>
    </source>
</reference>
<feature type="domain" description="BTB" evidence="2">
    <location>
        <begin position="375"/>
        <end position="478"/>
    </location>
</feature>
<dbReference type="SUPFAM" id="SSF141571">
    <property type="entry name" value="Pentapeptide repeat-like"/>
    <property type="match status" value="7"/>
</dbReference>
<dbReference type="SMART" id="SM00225">
    <property type="entry name" value="BTB"/>
    <property type="match status" value="8"/>
</dbReference>
<feature type="domain" description="BTB" evidence="2">
    <location>
        <begin position="1432"/>
        <end position="1528"/>
    </location>
</feature>
<feature type="domain" description="BTB" evidence="2">
    <location>
        <begin position="185"/>
        <end position="286"/>
    </location>
</feature>
<dbReference type="InterPro" id="IPR003131">
    <property type="entry name" value="T1-type_BTB"/>
</dbReference>
<dbReference type="InterPro" id="IPR051082">
    <property type="entry name" value="Pentapeptide-BTB/POZ_domain"/>
</dbReference>
<evidence type="ECO:0000256" key="1">
    <source>
        <dbReference type="ARBA" id="ARBA00004906"/>
    </source>
</evidence>
<dbReference type="SUPFAM" id="SSF54695">
    <property type="entry name" value="POZ domain"/>
    <property type="match status" value="9"/>
</dbReference>
<accession>A0AAP0CL55</accession>
<feature type="domain" description="BTB" evidence="2">
    <location>
        <begin position="1044"/>
        <end position="1138"/>
    </location>
</feature>
<comment type="pathway">
    <text evidence="1">Protein modification; protein ubiquitination.</text>
</comment>
<dbReference type="GO" id="GO:0051260">
    <property type="term" value="P:protein homooligomerization"/>
    <property type="evidence" value="ECO:0007669"/>
    <property type="project" value="InterPro"/>
</dbReference>
<dbReference type="EMBL" id="JBCNJP010000023">
    <property type="protein sequence ID" value="KAK9058750.1"/>
    <property type="molecule type" value="Genomic_DNA"/>
</dbReference>
<dbReference type="Gene3D" id="3.30.710.10">
    <property type="entry name" value="Potassium Channel Kv1.1, Chain A"/>
    <property type="match status" value="9"/>
</dbReference>
<feature type="domain" description="BTB" evidence="2">
    <location>
        <begin position="1232"/>
        <end position="1327"/>
    </location>
</feature>
<dbReference type="Pfam" id="PF00805">
    <property type="entry name" value="Pentapeptide"/>
    <property type="match status" value="10"/>
</dbReference>
<dbReference type="Pfam" id="PF02214">
    <property type="entry name" value="BTB_2"/>
    <property type="match status" value="8"/>
</dbReference>